<reference evidence="2" key="1">
    <citation type="submission" date="2020-10" db="EMBL/GenBank/DDBJ databases">
        <authorList>
            <person name="Gilroy R."/>
        </authorList>
    </citation>
    <scope>NUCLEOTIDE SEQUENCE</scope>
    <source>
        <strain evidence="2">11167</strain>
    </source>
</reference>
<dbReference type="GO" id="GO:0003700">
    <property type="term" value="F:DNA-binding transcription factor activity"/>
    <property type="evidence" value="ECO:0007669"/>
    <property type="project" value="InterPro"/>
</dbReference>
<dbReference type="InterPro" id="IPR000847">
    <property type="entry name" value="LysR_HTH_N"/>
</dbReference>
<evidence type="ECO:0000313" key="3">
    <source>
        <dbReference type="Proteomes" id="UP000823633"/>
    </source>
</evidence>
<dbReference type="PANTHER" id="PTHR30432">
    <property type="entry name" value="TRANSCRIPTIONAL REGULATOR MODE"/>
    <property type="match status" value="1"/>
</dbReference>
<dbReference type="InterPro" id="IPR036390">
    <property type="entry name" value="WH_DNA-bd_sf"/>
</dbReference>
<dbReference type="Gene3D" id="1.10.10.10">
    <property type="entry name" value="Winged helix-like DNA-binding domain superfamily/Winged helix DNA-binding domain"/>
    <property type="match status" value="1"/>
</dbReference>
<dbReference type="Pfam" id="PF00126">
    <property type="entry name" value="HTH_1"/>
    <property type="match status" value="1"/>
</dbReference>
<dbReference type="SUPFAM" id="SSF46785">
    <property type="entry name" value="Winged helix' DNA-binding domain"/>
    <property type="match status" value="1"/>
</dbReference>
<accession>A0A9D9E9D1</accession>
<protein>
    <submittedName>
        <fullName evidence="2">LysR family transcriptional regulator</fullName>
    </submittedName>
</protein>
<evidence type="ECO:0000259" key="1">
    <source>
        <dbReference type="Pfam" id="PF00126"/>
    </source>
</evidence>
<comment type="caution">
    <text evidence="2">The sequence shown here is derived from an EMBL/GenBank/DDBJ whole genome shotgun (WGS) entry which is preliminary data.</text>
</comment>
<dbReference type="InterPro" id="IPR051815">
    <property type="entry name" value="Molybdate_resp_trans_reg"/>
</dbReference>
<dbReference type="InterPro" id="IPR036388">
    <property type="entry name" value="WH-like_DNA-bd_sf"/>
</dbReference>
<feature type="domain" description="HTH lysR-type" evidence="1">
    <location>
        <begin position="25"/>
        <end position="84"/>
    </location>
</feature>
<name>A0A9D9E9D1_9SPIR</name>
<dbReference type="AlphaFoldDB" id="A0A9D9E9D1"/>
<organism evidence="2 3">
    <name type="scientific">Candidatus Aphodenecus pullistercoris</name>
    <dbReference type="NCBI Taxonomy" id="2840669"/>
    <lineage>
        <taxon>Bacteria</taxon>
        <taxon>Pseudomonadati</taxon>
        <taxon>Spirochaetota</taxon>
        <taxon>Spirochaetia</taxon>
        <taxon>Spirochaetales</taxon>
        <taxon>Candidatus Aphodenecus</taxon>
    </lineage>
</organism>
<sequence>MDLKVKLYIVDDKGEKFMGIGVLWLLERVESLGSLRAAAKDMTISYTKAYNMVKRLEATLGHEVLEMRRGGASHDGACLTAFGRRLCSLYRDFQQEAKERVMEPYGTFKSRLEEMMEERTDG</sequence>
<dbReference type="EMBL" id="JADIMU010000030">
    <property type="protein sequence ID" value="MBO8443062.1"/>
    <property type="molecule type" value="Genomic_DNA"/>
</dbReference>
<dbReference type="PANTHER" id="PTHR30432:SF1">
    <property type="entry name" value="DNA-BINDING TRANSCRIPTIONAL DUAL REGULATOR MODE"/>
    <property type="match status" value="1"/>
</dbReference>
<dbReference type="Proteomes" id="UP000823633">
    <property type="component" value="Unassembled WGS sequence"/>
</dbReference>
<proteinExistence type="predicted"/>
<gene>
    <name evidence="2" type="ORF">IAC42_04810</name>
</gene>
<reference evidence="2" key="2">
    <citation type="journal article" date="2021" name="PeerJ">
        <title>Extensive microbial diversity within the chicken gut microbiome revealed by metagenomics and culture.</title>
        <authorList>
            <person name="Gilroy R."/>
            <person name="Ravi A."/>
            <person name="Getino M."/>
            <person name="Pursley I."/>
            <person name="Horton D.L."/>
            <person name="Alikhan N.F."/>
            <person name="Baker D."/>
            <person name="Gharbi K."/>
            <person name="Hall N."/>
            <person name="Watson M."/>
            <person name="Adriaenssens E.M."/>
            <person name="Foster-Nyarko E."/>
            <person name="Jarju S."/>
            <person name="Secka A."/>
            <person name="Antonio M."/>
            <person name="Oren A."/>
            <person name="Chaudhuri R.R."/>
            <person name="La Ragione R."/>
            <person name="Hildebrand F."/>
            <person name="Pallen M.J."/>
        </authorList>
    </citation>
    <scope>NUCLEOTIDE SEQUENCE</scope>
    <source>
        <strain evidence="2">11167</strain>
    </source>
</reference>
<evidence type="ECO:0000313" key="2">
    <source>
        <dbReference type="EMBL" id="MBO8443062.1"/>
    </source>
</evidence>